<feature type="transmembrane region" description="Helical" evidence="3">
    <location>
        <begin position="113"/>
        <end position="132"/>
    </location>
</feature>
<name>A0A1D8AY24_9BACT</name>
<dbReference type="AlphaFoldDB" id="A0A1D8AY24"/>
<dbReference type="PANTHER" id="PTHR36194">
    <property type="entry name" value="S-LAYER-LIKE PROTEIN"/>
    <property type="match status" value="1"/>
</dbReference>
<keyword evidence="6" id="KW-1185">Reference proteome</keyword>
<evidence type="ECO:0000313" key="6">
    <source>
        <dbReference type="Proteomes" id="UP000095228"/>
    </source>
</evidence>
<dbReference type="Pfam" id="PF08308">
    <property type="entry name" value="PEGA"/>
    <property type="match status" value="1"/>
</dbReference>
<keyword evidence="1" id="KW-0175">Coiled coil</keyword>
<accession>A0A1D8AY24</accession>
<evidence type="ECO:0000259" key="4">
    <source>
        <dbReference type="Pfam" id="PF08308"/>
    </source>
</evidence>
<dbReference type="STRING" id="1838286.Verru16b_02876"/>
<feature type="region of interest" description="Disordered" evidence="2">
    <location>
        <begin position="76"/>
        <end position="108"/>
    </location>
</feature>
<dbReference type="OrthoDB" id="5483179at2"/>
<dbReference type="PATRIC" id="fig|1838286.3.peg.2890"/>
<reference evidence="5 6" key="1">
    <citation type="submission" date="2016-06" db="EMBL/GenBank/DDBJ databases">
        <title>Three novel species with peptidoglycan cell walls form the new genus Lacunisphaera gen. nov. in the family Opitutaceae of the verrucomicrobial subdivision 4.</title>
        <authorList>
            <person name="Rast P."/>
            <person name="Gloeckner I."/>
            <person name="Jogler M."/>
            <person name="Boedeker C."/>
            <person name="Jeske O."/>
            <person name="Wiegand S."/>
            <person name="Reinhardt R."/>
            <person name="Schumann P."/>
            <person name="Rohde M."/>
            <person name="Spring S."/>
            <person name="Gloeckner F.O."/>
            <person name="Jogler C."/>
        </authorList>
    </citation>
    <scope>NUCLEOTIDE SEQUENCE [LARGE SCALE GENOMIC DNA]</scope>
    <source>
        <strain evidence="5 6">IG16b</strain>
    </source>
</reference>
<evidence type="ECO:0000256" key="3">
    <source>
        <dbReference type="SAM" id="Phobius"/>
    </source>
</evidence>
<feature type="coiled-coil region" evidence="1">
    <location>
        <begin position="213"/>
        <end position="240"/>
    </location>
</feature>
<organism evidence="5 6">
    <name type="scientific">Lacunisphaera limnophila</name>
    <dbReference type="NCBI Taxonomy" id="1838286"/>
    <lineage>
        <taxon>Bacteria</taxon>
        <taxon>Pseudomonadati</taxon>
        <taxon>Verrucomicrobiota</taxon>
        <taxon>Opitutia</taxon>
        <taxon>Opitutales</taxon>
        <taxon>Opitutaceae</taxon>
        <taxon>Lacunisphaera</taxon>
    </lineage>
</organism>
<feature type="domain" description="PEGA" evidence="4">
    <location>
        <begin position="468"/>
        <end position="534"/>
    </location>
</feature>
<dbReference type="EMBL" id="CP016094">
    <property type="protein sequence ID" value="AOS45788.1"/>
    <property type="molecule type" value="Genomic_DNA"/>
</dbReference>
<dbReference type="RefSeq" id="WP_069962900.1">
    <property type="nucleotide sequence ID" value="NZ_CP016094.1"/>
</dbReference>
<dbReference type="KEGG" id="obg:Verru16b_02876"/>
<dbReference type="Proteomes" id="UP000095228">
    <property type="component" value="Chromosome"/>
</dbReference>
<keyword evidence="3" id="KW-1133">Transmembrane helix</keyword>
<proteinExistence type="predicted"/>
<dbReference type="InterPro" id="IPR013229">
    <property type="entry name" value="PEGA"/>
</dbReference>
<protein>
    <submittedName>
        <fullName evidence="5">PEGA domain protein</fullName>
    </submittedName>
</protein>
<gene>
    <name evidence="5" type="ORF">Verru16b_02876</name>
</gene>
<evidence type="ECO:0000256" key="2">
    <source>
        <dbReference type="SAM" id="MobiDB-lite"/>
    </source>
</evidence>
<keyword evidence="3" id="KW-0812">Transmembrane</keyword>
<evidence type="ECO:0000256" key="1">
    <source>
        <dbReference type="SAM" id="Coils"/>
    </source>
</evidence>
<sequence length="645" mass="69347">MTPIEAARLLDLSAEATSDQTEARFLELRRKLEDKIAKAPTPGLQAKYRESLADITTAFETLTLAADSSTLPVLQREQKRIEGRGQTAEGGRTNPDPSSLPPAKQPKSGGKEFVIVALIAVVVLAAGGWWVMKTRAENKEKARIAAEEKMVTEKAAVAAAQRAESERAHDEAARLHAEEEKARAIVAAKAEQARLDQLGLKLRTRLSELNIALDAALRTEALAERELSDLKADERAVQREARGGVTPDLRAAQALVQAHDRYVTWLREHLAANPARVARARLEELVAAKAWEEGAAQIEAYSQAVAALQGSIPAKRTELLTLTGLLQVTAEPTEVDFTLKDVYGRTRTGRTPEVFDDVPIGAATVTFQREGWPAQSRPTIVRRDGTATVTGDLIGGGLALASRPFAVDYVVEGQGRTERGLTPATLADLPVGGYRITYARTGWPSEMVTAEVTRGGLTTCEATFAAPGSLKVESKPAGASVSFDGKVVGTTPLVLGDLPAGPVKVELALADYRPATLQGSIEFGRETTLSTPLRSATLTPEEAFDALSRTAHGTWVLHGKNGLGGSATFYMRFVAGSKTLSFEMTGFGGSVRNMTMVDYDAENRIVMVSFGGLDALNGKSGIRIDGDTLLWGKDKLRNPMVFRRQ</sequence>
<evidence type="ECO:0000313" key="5">
    <source>
        <dbReference type="EMBL" id="AOS45788.1"/>
    </source>
</evidence>
<keyword evidence="3" id="KW-0472">Membrane</keyword>
<dbReference type="PANTHER" id="PTHR36194:SF1">
    <property type="entry name" value="S-LAYER-LIKE PROTEIN"/>
    <property type="match status" value="1"/>
</dbReference>